<evidence type="ECO:0000313" key="4">
    <source>
        <dbReference type="Proteomes" id="UP000271889"/>
    </source>
</evidence>
<evidence type="ECO:0000259" key="2">
    <source>
        <dbReference type="Pfam" id="PF02520"/>
    </source>
</evidence>
<dbReference type="Pfam" id="PF02520">
    <property type="entry name" value="ANIS5_cation-bd"/>
    <property type="match status" value="2"/>
</dbReference>
<dbReference type="Proteomes" id="UP000271889">
    <property type="component" value="Unassembled WGS sequence"/>
</dbReference>
<dbReference type="AlphaFoldDB" id="A0A3P6RQ27"/>
<feature type="domain" description="SXP/RAL-2 family protein Ani s 5-like cation-binding" evidence="2">
    <location>
        <begin position="22"/>
        <end position="89"/>
    </location>
</feature>
<reference evidence="3 4" key="1">
    <citation type="submission" date="2018-11" db="EMBL/GenBank/DDBJ databases">
        <authorList>
            <consortium name="Pathogen Informatics"/>
        </authorList>
    </citation>
    <scope>NUCLEOTIDE SEQUENCE [LARGE SCALE GENOMIC DNA]</scope>
</reference>
<keyword evidence="4" id="KW-1185">Reference proteome</keyword>
<feature type="domain" description="SXP/RAL-2 family protein Ani s 5-like cation-binding" evidence="2">
    <location>
        <begin position="110"/>
        <end position="177"/>
    </location>
</feature>
<dbReference type="EMBL" id="UYRV01011460">
    <property type="protein sequence ID" value="VDK58153.1"/>
    <property type="molecule type" value="Genomic_DNA"/>
</dbReference>
<evidence type="ECO:0000256" key="1">
    <source>
        <dbReference type="SAM" id="Coils"/>
    </source>
</evidence>
<dbReference type="InterPro" id="IPR003677">
    <property type="entry name" value="ANIS5_cation-bd"/>
</dbReference>
<feature type="coiled-coil region" evidence="1">
    <location>
        <begin position="12"/>
        <end position="75"/>
    </location>
</feature>
<sequence>MFEKYIPPKIFYKRYENASETEKAEIDEAKKEVRAKITKLIGELSAVLDKRSAILDDESKNREDKIKALLELRKENPDASDILYVTFTQFLPKNNFFGKSERKPLDELDKEKWKKLLKEIVANTTKLIGELNAAMDKQIAIIDDKSKTFKEKGKALWELREENPKVYKVLGAVYEQFTPKLRHLCKIYKKLNDNEKAKLYCLVANST</sequence>
<proteinExistence type="predicted"/>
<protein>
    <recommendedName>
        <fullName evidence="2">SXP/RAL-2 family protein Ani s 5-like cation-binding domain-containing protein</fullName>
    </recommendedName>
</protein>
<dbReference type="OrthoDB" id="10472006at2759"/>
<gene>
    <name evidence="3" type="ORF">CGOC_LOCUS4231</name>
</gene>
<organism evidence="3 4">
    <name type="scientific">Cylicostephanus goldi</name>
    <name type="common">Nematode worm</name>
    <dbReference type="NCBI Taxonomy" id="71465"/>
    <lineage>
        <taxon>Eukaryota</taxon>
        <taxon>Metazoa</taxon>
        <taxon>Ecdysozoa</taxon>
        <taxon>Nematoda</taxon>
        <taxon>Chromadorea</taxon>
        <taxon>Rhabditida</taxon>
        <taxon>Rhabditina</taxon>
        <taxon>Rhabditomorpha</taxon>
        <taxon>Strongyloidea</taxon>
        <taxon>Strongylidae</taxon>
        <taxon>Cylicostephanus</taxon>
    </lineage>
</organism>
<name>A0A3P6RQ27_CYLGO</name>
<accession>A0A3P6RQ27</accession>
<evidence type="ECO:0000313" key="3">
    <source>
        <dbReference type="EMBL" id="VDK58153.1"/>
    </source>
</evidence>
<keyword evidence="1" id="KW-0175">Coiled coil</keyword>